<protein>
    <submittedName>
        <fullName evidence="2">Uncharacterized protein</fullName>
    </submittedName>
</protein>
<organism evidence="2 3">
    <name type="scientific">Sarcoptes scabiei</name>
    <name type="common">Itch mite</name>
    <name type="synonym">Acarus scabiei</name>
    <dbReference type="NCBI Taxonomy" id="52283"/>
    <lineage>
        <taxon>Eukaryota</taxon>
        <taxon>Metazoa</taxon>
        <taxon>Ecdysozoa</taxon>
        <taxon>Arthropoda</taxon>
        <taxon>Chelicerata</taxon>
        <taxon>Arachnida</taxon>
        <taxon>Acari</taxon>
        <taxon>Acariformes</taxon>
        <taxon>Sarcoptiformes</taxon>
        <taxon>Astigmata</taxon>
        <taxon>Psoroptidia</taxon>
        <taxon>Sarcoptoidea</taxon>
        <taxon>Sarcoptidae</taxon>
        <taxon>Sarcoptinae</taxon>
        <taxon>Sarcoptes</taxon>
    </lineage>
</organism>
<sequence length="105" mass="12182">MFLTYTDILSNTTNTSNISTLVQCQGCAKDENNVENRKKNDPDDMENDHSHDGDDDHYGWFQNYAFDGDPMSYQKLDSKKKVKIYFKKNISNLSLKSSFEIFHSL</sequence>
<comment type="caution">
    <text evidence="2">The sequence shown here is derived from an EMBL/GenBank/DDBJ whole genome shotgun (WGS) entry which is preliminary data.</text>
</comment>
<evidence type="ECO:0000313" key="2">
    <source>
        <dbReference type="EMBL" id="KPM06507.1"/>
    </source>
</evidence>
<gene>
    <name evidence="2" type="ORF">QR98_0049840</name>
</gene>
<dbReference type="VEuPathDB" id="VectorBase:SSCA008330"/>
<dbReference type="EMBL" id="JXLN01010911">
    <property type="protein sequence ID" value="KPM06507.1"/>
    <property type="molecule type" value="Genomic_DNA"/>
</dbReference>
<reference evidence="2 3" key="1">
    <citation type="journal article" date="2015" name="Parasit. Vectors">
        <title>Draft genome of the scabies mite.</title>
        <authorList>
            <person name="Rider S.D.Jr."/>
            <person name="Morgan M.S."/>
            <person name="Arlian L.G."/>
        </authorList>
    </citation>
    <scope>NUCLEOTIDE SEQUENCE [LARGE SCALE GENOMIC DNA]</scope>
    <source>
        <strain evidence="2">Arlian Lab</strain>
    </source>
</reference>
<dbReference type="Proteomes" id="UP000616769">
    <property type="component" value="Unassembled WGS sequence"/>
</dbReference>
<evidence type="ECO:0000256" key="1">
    <source>
        <dbReference type="SAM" id="MobiDB-lite"/>
    </source>
</evidence>
<name>A0A132A6E9_SARSC</name>
<evidence type="ECO:0000313" key="3">
    <source>
        <dbReference type="Proteomes" id="UP000616769"/>
    </source>
</evidence>
<proteinExistence type="predicted"/>
<dbReference type="AlphaFoldDB" id="A0A132A6E9"/>
<feature type="region of interest" description="Disordered" evidence="1">
    <location>
        <begin position="30"/>
        <end position="54"/>
    </location>
</feature>
<accession>A0A132A6E9</accession>